<evidence type="ECO:0000313" key="2">
    <source>
        <dbReference type="Proteomes" id="UP001055811"/>
    </source>
</evidence>
<organism evidence="1 2">
    <name type="scientific">Cichorium intybus</name>
    <name type="common">Chicory</name>
    <dbReference type="NCBI Taxonomy" id="13427"/>
    <lineage>
        <taxon>Eukaryota</taxon>
        <taxon>Viridiplantae</taxon>
        <taxon>Streptophyta</taxon>
        <taxon>Embryophyta</taxon>
        <taxon>Tracheophyta</taxon>
        <taxon>Spermatophyta</taxon>
        <taxon>Magnoliopsida</taxon>
        <taxon>eudicotyledons</taxon>
        <taxon>Gunneridae</taxon>
        <taxon>Pentapetalae</taxon>
        <taxon>asterids</taxon>
        <taxon>campanulids</taxon>
        <taxon>Asterales</taxon>
        <taxon>Asteraceae</taxon>
        <taxon>Cichorioideae</taxon>
        <taxon>Cichorieae</taxon>
        <taxon>Cichoriinae</taxon>
        <taxon>Cichorium</taxon>
    </lineage>
</organism>
<gene>
    <name evidence="1" type="ORF">L2E82_43742</name>
</gene>
<sequence>MTVSRKDIQPAFARFWHWETNQASNSGLSRPCFGYDETEHFKRDCPKAKGSGHMRPRKEIADIPEVYDLPDLFPEDIQGIPPTSQTSVIVRHPLPLVEFSYNKSCHTSIKVAPFEALYGRKYRSPLCWAKVSDTQLARGQVPNSILTGLEIIRETTEKIVQIHERLKASRDR</sequence>
<accession>A0ACB8ZPE5</accession>
<reference evidence="1 2" key="2">
    <citation type="journal article" date="2022" name="Mol. Ecol. Resour.">
        <title>The genomes of chicory, endive, great burdock and yacon provide insights into Asteraceae paleo-polyploidization history and plant inulin production.</title>
        <authorList>
            <person name="Fan W."/>
            <person name="Wang S."/>
            <person name="Wang H."/>
            <person name="Wang A."/>
            <person name="Jiang F."/>
            <person name="Liu H."/>
            <person name="Zhao H."/>
            <person name="Xu D."/>
            <person name="Zhang Y."/>
        </authorList>
    </citation>
    <scope>NUCLEOTIDE SEQUENCE [LARGE SCALE GENOMIC DNA]</scope>
    <source>
        <strain evidence="2">cv. Punajuju</strain>
        <tissue evidence="1">Leaves</tissue>
    </source>
</reference>
<protein>
    <submittedName>
        <fullName evidence="1">Uncharacterized protein</fullName>
    </submittedName>
</protein>
<dbReference type="Proteomes" id="UP001055811">
    <property type="component" value="Linkage Group LG08"/>
</dbReference>
<dbReference type="EMBL" id="CM042016">
    <property type="protein sequence ID" value="KAI3699432.1"/>
    <property type="molecule type" value="Genomic_DNA"/>
</dbReference>
<proteinExistence type="predicted"/>
<name>A0ACB8ZPE5_CICIN</name>
<reference evidence="2" key="1">
    <citation type="journal article" date="2022" name="Mol. Ecol. Resour.">
        <title>The genomes of chicory, endive, great burdock and yacon provide insights into Asteraceae palaeo-polyploidization history and plant inulin production.</title>
        <authorList>
            <person name="Fan W."/>
            <person name="Wang S."/>
            <person name="Wang H."/>
            <person name="Wang A."/>
            <person name="Jiang F."/>
            <person name="Liu H."/>
            <person name="Zhao H."/>
            <person name="Xu D."/>
            <person name="Zhang Y."/>
        </authorList>
    </citation>
    <scope>NUCLEOTIDE SEQUENCE [LARGE SCALE GENOMIC DNA]</scope>
    <source>
        <strain evidence="2">cv. Punajuju</strain>
    </source>
</reference>
<comment type="caution">
    <text evidence="1">The sequence shown here is derived from an EMBL/GenBank/DDBJ whole genome shotgun (WGS) entry which is preliminary data.</text>
</comment>
<evidence type="ECO:0000313" key="1">
    <source>
        <dbReference type="EMBL" id="KAI3699432.1"/>
    </source>
</evidence>
<keyword evidence="2" id="KW-1185">Reference proteome</keyword>